<evidence type="ECO:0000256" key="3">
    <source>
        <dbReference type="ARBA" id="ARBA00022630"/>
    </source>
</evidence>
<dbReference type="SUPFAM" id="SSF51905">
    <property type="entry name" value="FAD/NAD(P)-binding domain"/>
    <property type="match status" value="1"/>
</dbReference>
<reference evidence="8" key="1">
    <citation type="journal article" date="2020" name="Stud. Mycol.">
        <title>101 Dothideomycetes genomes: a test case for predicting lifestyles and emergence of pathogens.</title>
        <authorList>
            <person name="Haridas S."/>
            <person name="Albert R."/>
            <person name="Binder M."/>
            <person name="Bloem J."/>
            <person name="Labutti K."/>
            <person name="Salamov A."/>
            <person name="Andreopoulos B."/>
            <person name="Baker S."/>
            <person name="Barry K."/>
            <person name="Bills G."/>
            <person name="Bluhm B."/>
            <person name="Cannon C."/>
            <person name="Castanera R."/>
            <person name="Culley D."/>
            <person name="Daum C."/>
            <person name="Ezra D."/>
            <person name="Gonzalez J."/>
            <person name="Henrissat B."/>
            <person name="Kuo A."/>
            <person name="Liang C."/>
            <person name="Lipzen A."/>
            <person name="Lutzoni F."/>
            <person name="Magnuson J."/>
            <person name="Mondo S."/>
            <person name="Nolan M."/>
            <person name="Ohm R."/>
            <person name="Pangilinan J."/>
            <person name="Park H.-J."/>
            <person name="Ramirez L."/>
            <person name="Alfaro M."/>
            <person name="Sun H."/>
            <person name="Tritt A."/>
            <person name="Yoshinaga Y."/>
            <person name="Zwiers L.-H."/>
            <person name="Turgeon B."/>
            <person name="Goodwin S."/>
            <person name="Spatafora J."/>
            <person name="Crous P."/>
            <person name="Grigoriev I."/>
        </authorList>
    </citation>
    <scope>NUCLEOTIDE SEQUENCE</scope>
    <source>
        <strain evidence="8">CBS 675.92</strain>
    </source>
</reference>
<dbReference type="GO" id="GO:0008115">
    <property type="term" value="F:sarcosine oxidase activity"/>
    <property type="evidence" value="ECO:0007669"/>
    <property type="project" value="TreeGrafter"/>
</dbReference>
<dbReference type="InterPro" id="IPR036188">
    <property type="entry name" value="FAD/NAD-bd_sf"/>
</dbReference>
<evidence type="ECO:0000313" key="8">
    <source>
        <dbReference type="EMBL" id="KAF1949669.1"/>
    </source>
</evidence>
<evidence type="ECO:0000313" key="9">
    <source>
        <dbReference type="Proteomes" id="UP000800035"/>
    </source>
</evidence>
<dbReference type="AlphaFoldDB" id="A0A6A5TD54"/>
<dbReference type="Gene3D" id="3.30.9.10">
    <property type="entry name" value="D-Amino Acid Oxidase, subunit A, domain 2"/>
    <property type="match status" value="1"/>
</dbReference>
<comment type="cofactor">
    <cofactor evidence="1">
        <name>FAD</name>
        <dbReference type="ChEBI" id="CHEBI:57692"/>
    </cofactor>
</comment>
<proteinExistence type="inferred from homology"/>
<sequence length="425" mass="46839">MDRVIIIGTGVFGVSTADHIRQRWPTTQLSMISQPSRLAPSDDISKIVRVDYSNLERMTEAVETQRQWNSNGFSKLQSSIGRIVIYEQDDLAALQKINKAREELGMQRRQPSDSTLMRDTFGTTIAPESLTYVLAPDDGIVDWETCMSDARERAKKECRNSGGTFYESGVVTIVRDGAHIAALILENGERIEAVTAQIILAVGPWLAQVLAASDIALPPNGRTPTATGLFSYAVQLNDEQAEFFRKKPMVSHSGKAEFLPPAKGSVGKITWIHPFTNLHNSSVSRVEDLSESALAKNHMHKAIGWAREFLPALQGARIISITSFWDGVTETQDPIIARHPQFRNLVCAAGGSFNRAKDLPTIGSIVADVLSGQRVSDRYSWEPKTKYSHRNQPHLVGRGDFATMEKEAQQEGQNSGANQSPLAVI</sequence>
<dbReference type="InterPro" id="IPR006076">
    <property type="entry name" value="FAD-dep_OxRdtase"/>
</dbReference>
<name>A0A6A5TD54_9PLEO</name>
<evidence type="ECO:0000256" key="4">
    <source>
        <dbReference type="ARBA" id="ARBA00022827"/>
    </source>
</evidence>
<evidence type="ECO:0000256" key="2">
    <source>
        <dbReference type="ARBA" id="ARBA00010989"/>
    </source>
</evidence>
<feature type="compositionally biased region" description="Polar residues" evidence="6">
    <location>
        <begin position="410"/>
        <end position="425"/>
    </location>
</feature>
<dbReference type="EMBL" id="ML977034">
    <property type="protein sequence ID" value="KAF1949669.1"/>
    <property type="molecule type" value="Genomic_DNA"/>
</dbReference>
<dbReference type="InterPro" id="IPR045170">
    <property type="entry name" value="MTOX"/>
</dbReference>
<evidence type="ECO:0000256" key="5">
    <source>
        <dbReference type="ARBA" id="ARBA00023002"/>
    </source>
</evidence>
<gene>
    <name evidence="8" type="ORF">CC80DRAFT_484052</name>
</gene>
<dbReference type="Proteomes" id="UP000800035">
    <property type="component" value="Unassembled WGS sequence"/>
</dbReference>
<evidence type="ECO:0000259" key="7">
    <source>
        <dbReference type="Pfam" id="PF01266"/>
    </source>
</evidence>
<organism evidence="8 9">
    <name type="scientific">Byssothecium circinans</name>
    <dbReference type="NCBI Taxonomy" id="147558"/>
    <lineage>
        <taxon>Eukaryota</taxon>
        <taxon>Fungi</taxon>
        <taxon>Dikarya</taxon>
        <taxon>Ascomycota</taxon>
        <taxon>Pezizomycotina</taxon>
        <taxon>Dothideomycetes</taxon>
        <taxon>Pleosporomycetidae</taxon>
        <taxon>Pleosporales</taxon>
        <taxon>Massarineae</taxon>
        <taxon>Massarinaceae</taxon>
        <taxon>Byssothecium</taxon>
    </lineage>
</organism>
<dbReference type="PANTHER" id="PTHR10961:SF46">
    <property type="entry name" value="PEROXISOMAL SARCOSINE OXIDASE"/>
    <property type="match status" value="1"/>
</dbReference>
<accession>A0A6A5TD54</accession>
<feature type="domain" description="FAD dependent oxidoreductase" evidence="7">
    <location>
        <begin position="3"/>
        <end position="368"/>
    </location>
</feature>
<keyword evidence="5" id="KW-0560">Oxidoreductase</keyword>
<feature type="region of interest" description="Disordered" evidence="6">
    <location>
        <begin position="405"/>
        <end position="425"/>
    </location>
</feature>
<dbReference type="PANTHER" id="PTHR10961">
    <property type="entry name" value="PEROXISOMAL SARCOSINE OXIDASE"/>
    <property type="match status" value="1"/>
</dbReference>
<evidence type="ECO:0000256" key="1">
    <source>
        <dbReference type="ARBA" id="ARBA00001974"/>
    </source>
</evidence>
<dbReference type="Gene3D" id="3.50.50.60">
    <property type="entry name" value="FAD/NAD(P)-binding domain"/>
    <property type="match status" value="1"/>
</dbReference>
<protein>
    <recommendedName>
        <fullName evidence="7">FAD dependent oxidoreductase domain-containing protein</fullName>
    </recommendedName>
</protein>
<dbReference type="GO" id="GO:0050660">
    <property type="term" value="F:flavin adenine dinucleotide binding"/>
    <property type="evidence" value="ECO:0007669"/>
    <property type="project" value="InterPro"/>
</dbReference>
<keyword evidence="9" id="KW-1185">Reference proteome</keyword>
<comment type="similarity">
    <text evidence="2">Belongs to the MSOX/MTOX family.</text>
</comment>
<keyword evidence="3" id="KW-0285">Flavoprotein</keyword>
<evidence type="ECO:0000256" key="6">
    <source>
        <dbReference type="SAM" id="MobiDB-lite"/>
    </source>
</evidence>
<keyword evidence="4" id="KW-0274">FAD</keyword>
<dbReference type="OrthoDB" id="2219495at2759"/>
<dbReference type="Pfam" id="PF01266">
    <property type="entry name" value="DAO"/>
    <property type="match status" value="1"/>
</dbReference>